<proteinExistence type="predicted"/>
<dbReference type="AlphaFoldDB" id="A0A7J6MDS8"/>
<dbReference type="EMBL" id="JAAPAO010000173">
    <property type="protein sequence ID" value="KAF4669310.1"/>
    <property type="molecule type" value="Genomic_DNA"/>
</dbReference>
<gene>
    <name evidence="2" type="ORF">FOL47_002614</name>
</gene>
<sequence>MHMPALVCILSLINVWSLSSALDTYYHYMTHGVCIEVFWPSPGMVVDIIRCRTRYAIADPTSKRMEVSGTNPYYIAERSKADYNAYVGSFAQTCNFPGPLELYKKSFGEYIHDGVVNTLATLFNGSYIALRSGYCDMGSLDDRLQQTAP</sequence>
<name>A0A7J6MDS8_PERCH</name>
<comment type="caution">
    <text evidence="2">The sequence shown here is derived from an EMBL/GenBank/DDBJ whole genome shotgun (WGS) entry which is preliminary data.</text>
</comment>
<dbReference type="Proteomes" id="UP000591131">
    <property type="component" value="Unassembled WGS sequence"/>
</dbReference>
<organism evidence="2 3">
    <name type="scientific">Perkinsus chesapeaki</name>
    <name type="common">Clam parasite</name>
    <name type="synonym">Perkinsus andrewsi</name>
    <dbReference type="NCBI Taxonomy" id="330153"/>
    <lineage>
        <taxon>Eukaryota</taxon>
        <taxon>Sar</taxon>
        <taxon>Alveolata</taxon>
        <taxon>Perkinsozoa</taxon>
        <taxon>Perkinsea</taxon>
        <taxon>Perkinsida</taxon>
        <taxon>Perkinsidae</taxon>
        <taxon>Perkinsus</taxon>
    </lineage>
</organism>
<evidence type="ECO:0000313" key="3">
    <source>
        <dbReference type="Proteomes" id="UP000591131"/>
    </source>
</evidence>
<evidence type="ECO:0000256" key="1">
    <source>
        <dbReference type="SAM" id="SignalP"/>
    </source>
</evidence>
<feature type="chain" id="PRO_5029878921" evidence="1">
    <location>
        <begin position="22"/>
        <end position="149"/>
    </location>
</feature>
<protein>
    <submittedName>
        <fullName evidence="2">Uncharacterized protein</fullName>
    </submittedName>
</protein>
<reference evidence="2 3" key="1">
    <citation type="submission" date="2020-04" db="EMBL/GenBank/DDBJ databases">
        <title>Perkinsus chesapeaki whole genome sequence.</title>
        <authorList>
            <person name="Bogema D.R."/>
        </authorList>
    </citation>
    <scope>NUCLEOTIDE SEQUENCE [LARGE SCALE GENOMIC DNA]</scope>
    <source>
        <strain evidence="2">ATCC PRA-425</strain>
    </source>
</reference>
<evidence type="ECO:0000313" key="2">
    <source>
        <dbReference type="EMBL" id="KAF4669310.1"/>
    </source>
</evidence>
<accession>A0A7J6MDS8</accession>
<feature type="signal peptide" evidence="1">
    <location>
        <begin position="1"/>
        <end position="21"/>
    </location>
</feature>
<keyword evidence="1" id="KW-0732">Signal</keyword>
<keyword evidence="3" id="KW-1185">Reference proteome</keyword>